<evidence type="ECO:0000256" key="3">
    <source>
        <dbReference type="ARBA" id="ARBA00023125"/>
    </source>
</evidence>
<dbReference type="InterPro" id="IPR036388">
    <property type="entry name" value="WH-like_DNA-bd_sf"/>
</dbReference>
<evidence type="ECO:0000256" key="1">
    <source>
        <dbReference type="ARBA" id="ARBA00009437"/>
    </source>
</evidence>
<organism evidence="6">
    <name type="scientific">marine metagenome</name>
    <dbReference type="NCBI Taxonomy" id="408172"/>
    <lineage>
        <taxon>unclassified sequences</taxon>
        <taxon>metagenomes</taxon>
        <taxon>ecological metagenomes</taxon>
    </lineage>
</organism>
<sequence length="50" mass="5333">MHRVTLREMEHFVALAEHGSVTGAAAAIGLSQPAMSTSLRDLERTLGVTL</sequence>
<dbReference type="EMBL" id="UINC01016251">
    <property type="protein sequence ID" value="SVA67805.1"/>
    <property type="molecule type" value="Genomic_DNA"/>
</dbReference>
<proteinExistence type="inferred from homology"/>
<feature type="domain" description="HTH lysR-type" evidence="5">
    <location>
        <begin position="4"/>
        <end position="50"/>
    </location>
</feature>
<gene>
    <name evidence="6" type="ORF">METZ01_LOCUS120659</name>
</gene>
<name>A0A381XSW8_9ZZZZ</name>
<evidence type="ECO:0000313" key="6">
    <source>
        <dbReference type="EMBL" id="SVA67805.1"/>
    </source>
</evidence>
<dbReference type="SUPFAM" id="SSF46785">
    <property type="entry name" value="Winged helix' DNA-binding domain"/>
    <property type="match status" value="1"/>
</dbReference>
<evidence type="ECO:0000256" key="4">
    <source>
        <dbReference type="ARBA" id="ARBA00023163"/>
    </source>
</evidence>
<feature type="non-terminal residue" evidence="6">
    <location>
        <position position="50"/>
    </location>
</feature>
<dbReference type="GO" id="GO:0003700">
    <property type="term" value="F:DNA-binding transcription factor activity"/>
    <property type="evidence" value="ECO:0007669"/>
    <property type="project" value="InterPro"/>
</dbReference>
<dbReference type="Gene3D" id="1.10.10.10">
    <property type="entry name" value="Winged helix-like DNA-binding domain superfamily/Winged helix DNA-binding domain"/>
    <property type="match status" value="1"/>
</dbReference>
<dbReference type="AlphaFoldDB" id="A0A381XSW8"/>
<accession>A0A381XSW8</accession>
<evidence type="ECO:0000256" key="2">
    <source>
        <dbReference type="ARBA" id="ARBA00023015"/>
    </source>
</evidence>
<dbReference type="PANTHER" id="PTHR30346">
    <property type="entry name" value="TRANSCRIPTIONAL DUAL REGULATOR HCAR-RELATED"/>
    <property type="match status" value="1"/>
</dbReference>
<comment type="similarity">
    <text evidence="1">Belongs to the LysR transcriptional regulatory family.</text>
</comment>
<dbReference type="GO" id="GO:0032993">
    <property type="term" value="C:protein-DNA complex"/>
    <property type="evidence" value="ECO:0007669"/>
    <property type="project" value="TreeGrafter"/>
</dbReference>
<dbReference type="Pfam" id="PF00126">
    <property type="entry name" value="HTH_1"/>
    <property type="match status" value="1"/>
</dbReference>
<dbReference type="PROSITE" id="PS50931">
    <property type="entry name" value="HTH_LYSR"/>
    <property type="match status" value="1"/>
</dbReference>
<dbReference type="PRINTS" id="PR00039">
    <property type="entry name" value="HTHLYSR"/>
</dbReference>
<dbReference type="PANTHER" id="PTHR30346:SF28">
    <property type="entry name" value="HTH-TYPE TRANSCRIPTIONAL REGULATOR CYNR"/>
    <property type="match status" value="1"/>
</dbReference>
<dbReference type="InterPro" id="IPR036390">
    <property type="entry name" value="WH_DNA-bd_sf"/>
</dbReference>
<keyword evidence="3" id="KW-0238">DNA-binding</keyword>
<keyword evidence="4" id="KW-0804">Transcription</keyword>
<protein>
    <recommendedName>
        <fullName evidence="5">HTH lysR-type domain-containing protein</fullName>
    </recommendedName>
</protein>
<reference evidence="6" key="1">
    <citation type="submission" date="2018-05" db="EMBL/GenBank/DDBJ databases">
        <authorList>
            <person name="Lanie J.A."/>
            <person name="Ng W.-L."/>
            <person name="Kazmierczak K.M."/>
            <person name="Andrzejewski T.M."/>
            <person name="Davidsen T.M."/>
            <person name="Wayne K.J."/>
            <person name="Tettelin H."/>
            <person name="Glass J.I."/>
            <person name="Rusch D."/>
            <person name="Podicherti R."/>
            <person name="Tsui H.-C.T."/>
            <person name="Winkler M.E."/>
        </authorList>
    </citation>
    <scope>NUCLEOTIDE SEQUENCE</scope>
</reference>
<evidence type="ECO:0000259" key="5">
    <source>
        <dbReference type="PROSITE" id="PS50931"/>
    </source>
</evidence>
<dbReference type="GO" id="GO:0003677">
    <property type="term" value="F:DNA binding"/>
    <property type="evidence" value="ECO:0007669"/>
    <property type="project" value="UniProtKB-KW"/>
</dbReference>
<dbReference type="InterPro" id="IPR000847">
    <property type="entry name" value="LysR_HTH_N"/>
</dbReference>
<keyword evidence="2" id="KW-0805">Transcription regulation</keyword>